<organism evidence="1 2">
    <name type="scientific">Panicum miliaceum</name>
    <name type="common">Proso millet</name>
    <name type="synonym">Broomcorn millet</name>
    <dbReference type="NCBI Taxonomy" id="4540"/>
    <lineage>
        <taxon>Eukaryota</taxon>
        <taxon>Viridiplantae</taxon>
        <taxon>Streptophyta</taxon>
        <taxon>Embryophyta</taxon>
        <taxon>Tracheophyta</taxon>
        <taxon>Spermatophyta</taxon>
        <taxon>Magnoliopsida</taxon>
        <taxon>Liliopsida</taxon>
        <taxon>Poales</taxon>
        <taxon>Poaceae</taxon>
        <taxon>PACMAD clade</taxon>
        <taxon>Panicoideae</taxon>
        <taxon>Panicodae</taxon>
        <taxon>Paniceae</taxon>
        <taxon>Panicinae</taxon>
        <taxon>Panicum</taxon>
        <taxon>Panicum sect. Panicum</taxon>
    </lineage>
</organism>
<dbReference type="AlphaFoldDB" id="A0A3L6RX41"/>
<reference evidence="2" key="1">
    <citation type="journal article" date="2019" name="Nat. Commun.">
        <title>The genome of broomcorn millet.</title>
        <authorList>
            <person name="Zou C."/>
            <person name="Miki D."/>
            <person name="Li D."/>
            <person name="Tang Q."/>
            <person name="Xiao L."/>
            <person name="Rajput S."/>
            <person name="Deng P."/>
            <person name="Jia W."/>
            <person name="Huang R."/>
            <person name="Zhang M."/>
            <person name="Sun Y."/>
            <person name="Hu J."/>
            <person name="Fu X."/>
            <person name="Schnable P.S."/>
            <person name="Li F."/>
            <person name="Zhang H."/>
            <person name="Feng B."/>
            <person name="Zhu X."/>
            <person name="Liu R."/>
            <person name="Schnable J.C."/>
            <person name="Zhu J.-K."/>
            <person name="Zhang H."/>
        </authorList>
    </citation>
    <scope>NUCLEOTIDE SEQUENCE [LARGE SCALE GENOMIC DNA]</scope>
</reference>
<dbReference type="Proteomes" id="UP000275267">
    <property type="component" value="Unassembled WGS sequence"/>
</dbReference>
<dbReference type="STRING" id="4540.A0A3L6RX41"/>
<evidence type="ECO:0000313" key="2">
    <source>
        <dbReference type="Proteomes" id="UP000275267"/>
    </source>
</evidence>
<proteinExistence type="predicted"/>
<evidence type="ECO:0000313" key="1">
    <source>
        <dbReference type="EMBL" id="RLN11310.1"/>
    </source>
</evidence>
<keyword evidence="2" id="KW-1185">Reference proteome</keyword>
<sequence length="135" mass="14971">MDHLRTLWVTCRFMRCVCSNPEVCRHISVEQLSDDMYLYDPIGYFTLLPRLAQVCNPEACLIIGMHVVFRGPLITALPVLNENLERAAAGGHKVAAYVAAILLYLANGGTSIDDTTKQYMRQAMAVEESIQVAPA</sequence>
<name>A0A3L6RX41_PANMI</name>
<protein>
    <submittedName>
        <fullName evidence="1">Uncharacterized protein</fullName>
    </submittedName>
</protein>
<comment type="caution">
    <text evidence="1">The sequence shown here is derived from an EMBL/GenBank/DDBJ whole genome shotgun (WGS) entry which is preliminary data.</text>
</comment>
<dbReference type="EMBL" id="PQIB02000006">
    <property type="protein sequence ID" value="RLN11310.1"/>
    <property type="molecule type" value="Genomic_DNA"/>
</dbReference>
<accession>A0A3L6RX41</accession>
<gene>
    <name evidence="1" type="ORF">C2845_PM09G12970</name>
</gene>